<organism evidence="1 2">
    <name type="scientific">Legionella maceachernii</name>
    <dbReference type="NCBI Taxonomy" id="466"/>
    <lineage>
        <taxon>Bacteria</taxon>
        <taxon>Pseudomonadati</taxon>
        <taxon>Pseudomonadota</taxon>
        <taxon>Gammaproteobacteria</taxon>
        <taxon>Legionellales</taxon>
        <taxon>Legionellaceae</taxon>
        <taxon>Legionella</taxon>
    </lineage>
</organism>
<accession>A0A0W0VW69</accession>
<dbReference type="RefSeq" id="WP_078767504.1">
    <property type="nucleotide sequence ID" value="NZ_CAAAIB010000001.1"/>
</dbReference>
<name>A0A0W0VW69_9GAMM</name>
<sequence>MNIHVKGHTLLGALLFGLCLFVSVPSEAHWGWGPGWGYGGWYRGGGIYIGPAYVRPVYYRTYYYRPYYRPYYYRTYYYRPCCW</sequence>
<evidence type="ECO:0000313" key="1">
    <source>
        <dbReference type="EMBL" id="KTD24266.1"/>
    </source>
</evidence>
<comment type="caution">
    <text evidence="1">The sequence shown here is derived from an EMBL/GenBank/DDBJ whole genome shotgun (WGS) entry which is preliminary data.</text>
</comment>
<proteinExistence type="predicted"/>
<gene>
    <name evidence="1" type="ORF">Lmac_3139</name>
</gene>
<dbReference type="PATRIC" id="fig|466.6.peg.3361"/>
<evidence type="ECO:0000313" key="2">
    <source>
        <dbReference type="Proteomes" id="UP000054908"/>
    </source>
</evidence>
<dbReference type="STRING" id="466.Lmac_3139"/>
<dbReference type="Proteomes" id="UP000054908">
    <property type="component" value="Unassembled WGS sequence"/>
</dbReference>
<dbReference type="AlphaFoldDB" id="A0A0W0VW69"/>
<protein>
    <submittedName>
        <fullName evidence="1">Uncharacterized protein</fullName>
    </submittedName>
</protein>
<reference evidence="1 2" key="1">
    <citation type="submission" date="2015-11" db="EMBL/GenBank/DDBJ databases">
        <title>Genomic analysis of 38 Legionella species identifies large and diverse effector repertoires.</title>
        <authorList>
            <person name="Burstein D."/>
            <person name="Amaro F."/>
            <person name="Zusman T."/>
            <person name="Lifshitz Z."/>
            <person name="Cohen O."/>
            <person name="Gilbert J.A."/>
            <person name="Pupko T."/>
            <person name="Shuman H.A."/>
            <person name="Segal G."/>
        </authorList>
    </citation>
    <scope>NUCLEOTIDE SEQUENCE [LARGE SCALE GENOMIC DNA]</scope>
    <source>
        <strain evidence="1 2">PX-1-G2-E2</strain>
    </source>
</reference>
<keyword evidence="2" id="KW-1185">Reference proteome</keyword>
<dbReference type="EMBL" id="LNYL01000051">
    <property type="protein sequence ID" value="KTD24266.1"/>
    <property type="molecule type" value="Genomic_DNA"/>
</dbReference>